<name>Q5VQG7_ORYSJ</name>
<organism evidence="1">
    <name type="scientific">Oryza sativa subsp. japonica</name>
    <name type="common">Rice</name>
    <dbReference type="NCBI Taxonomy" id="39947"/>
    <lineage>
        <taxon>Eukaryota</taxon>
        <taxon>Viridiplantae</taxon>
        <taxon>Streptophyta</taxon>
        <taxon>Embryophyta</taxon>
        <taxon>Tracheophyta</taxon>
        <taxon>Spermatophyta</taxon>
        <taxon>Magnoliopsida</taxon>
        <taxon>Liliopsida</taxon>
        <taxon>Poales</taxon>
        <taxon>Poaceae</taxon>
        <taxon>BOP clade</taxon>
        <taxon>Oryzoideae</taxon>
        <taxon>Oryzeae</taxon>
        <taxon>Oryzinae</taxon>
        <taxon>Oryza</taxon>
        <taxon>Oryza sativa</taxon>
    </lineage>
</organism>
<gene>
    <name evidence="1" type="primary">OJ1276_B06.35</name>
</gene>
<dbReference type="EMBL" id="AP003339">
    <property type="protein sequence ID" value="BAD68318.1"/>
    <property type="molecule type" value="Genomic_DNA"/>
</dbReference>
<reference evidence="1" key="1">
    <citation type="journal article" date="2002" name="Nature">
        <title>The genome sequence and structure of rice chromosome 1.</title>
        <authorList>
            <person name="Sasaki T."/>
            <person name="Matsumoto T."/>
            <person name="Yamamoto K."/>
            <person name="Sakata K."/>
            <person name="Baba T."/>
            <person name="Katayose Y."/>
            <person name="Wu J."/>
            <person name="Niimura Y."/>
            <person name="Cheng Z."/>
            <person name="Nagamura Y."/>
            <person name="Antonio B.A."/>
            <person name="Kanamori H."/>
            <person name="Hosokawa S."/>
            <person name="Masukawa M."/>
            <person name="Arikawa K."/>
            <person name="Chiden Y."/>
            <person name="Hayashi M."/>
            <person name="Okamoto M."/>
            <person name="Ando T."/>
            <person name="Aoki H."/>
            <person name="Arita K."/>
            <person name="Hamada M."/>
            <person name="Harada C."/>
            <person name="Hijishita S."/>
            <person name="Honda M."/>
            <person name="Ichikawa Y."/>
            <person name="Idonuma A."/>
            <person name="Iijima M."/>
            <person name="Ikeda M."/>
            <person name="Ikeno M."/>
            <person name="Itoh S."/>
            <person name="Itoh T."/>
            <person name="Itoh Y."/>
            <person name="Itoh Y."/>
            <person name="Iwabuchi A."/>
            <person name="Kamiya K."/>
            <person name="Karasawa W."/>
            <person name="Katagiri S."/>
            <person name="Kikuta A."/>
            <person name="Kobayashi N."/>
            <person name="Kono I."/>
            <person name="Machita K."/>
            <person name="Maehara T."/>
            <person name="Mizuno H."/>
            <person name="Mizubayashi T."/>
            <person name="Mukai Y."/>
            <person name="Nagasaki H."/>
            <person name="Nakashima M."/>
            <person name="Nakama Y."/>
            <person name="Nakamichi Y."/>
            <person name="Nakamura M."/>
            <person name="Namiki N."/>
            <person name="Negishi M."/>
            <person name="Ohta I."/>
            <person name="Ono N."/>
            <person name="Saji S."/>
            <person name="Sakai K."/>
            <person name="Shibata M."/>
            <person name="Shimokawa T."/>
            <person name="Shomura A."/>
            <person name="Song J."/>
            <person name="Takazaki Y."/>
            <person name="Terasawa K."/>
            <person name="Tsuji K."/>
            <person name="Waki K."/>
            <person name="Yamagata H."/>
            <person name="Yamane H."/>
            <person name="Yoshiki S."/>
            <person name="Yoshihara R."/>
            <person name="Yukawa K."/>
            <person name="Zhong H."/>
            <person name="Iwama H."/>
            <person name="Endo T."/>
            <person name="Ito H."/>
            <person name="Hahn J.H."/>
            <person name="Kim H.I."/>
            <person name="Eun M.Y."/>
            <person name="Yano M."/>
            <person name="Jiang J."/>
            <person name="Gojobori T."/>
        </authorList>
    </citation>
    <scope>NUCLEOTIDE SEQUENCE [LARGE SCALE GENOMIC DNA]</scope>
</reference>
<dbReference type="Proteomes" id="UP000817658">
    <property type="component" value="Chromosome 1"/>
</dbReference>
<protein>
    <submittedName>
        <fullName evidence="1">Uncharacterized protein</fullName>
    </submittedName>
</protein>
<dbReference type="AlphaFoldDB" id="Q5VQG7"/>
<proteinExistence type="predicted"/>
<accession>Q5VQG7</accession>
<evidence type="ECO:0000313" key="1">
    <source>
        <dbReference type="EMBL" id="BAD68318.1"/>
    </source>
</evidence>
<sequence length="76" mass="9041">MQQWWENMANMCGVPKKGLRSLILLVVWEIWKERNRRIYDHKEMATSFLLTKIKEEVGLWVLAGAKCLREFAPHLV</sequence>